<dbReference type="InterPro" id="IPR036866">
    <property type="entry name" value="RibonucZ/Hydroxyglut_hydro"/>
</dbReference>
<dbReference type="RefSeq" id="WP_064803935.1">
    <property type="nucleotide sequence ID" value="NZ_CP016022.1"/>
</dbReference>
<dbReference type="PANTHER" id="PTHR47619">
    <property type="entry name" value="METALLO-HYDROLASE YYCJ-RELATED"/>
    <property type="match status" value="1"/>
</dbReference>
<dbReference type="AlphaFoldDB" id="A0A191ZXH1"/>
<dbReference type="PANTHER" id="PTHR47619:SF1">
    <property type="entry name" value="EXODEOXYRIBONUCLEASE WALJ"/>
    <property type="match status" value="1"/>
</dbReference>
<name>A0A191ZXH1_9RALS</name>
<dbReference type="EMBL" id="CP016022">
    <property type="protein sequence ID" value="ANJ72788.1"/>
    <property type="molecule type" value="Genomic_DNA"/>
</dbReference>
<dbReference type="OrthoDB" id="9803916at2"/>
<dbReference type="STRING" id="190721.ACS15_2254"/>
<keyword evidence="2" id="KW-1185">Reference proteome</keyword>
<dbReference type="SUPFAM" id="SSF56281">
    <property type="entry name" value="Metallo-hydrolase/oxidoreductase"/>
    <property type="match status" value="1"/>
</dbReference>
<dbReference type="SMART" id="SM00849">
    <property type="entry name" value="Lactamase_B"/>
    <property type="match status" value="1"/>
</dbReference>
<dbReference type="Gene3D" id="3.60.15.10">
    <property type="entry name" value="Ribonuclease Z/Hydroxyacylglutathione hydrolase-like"/>
    <property type="match status" value="1"/>
</dbReference>
<dbReference type="Pfam" id="PF12706">
    <property type="entry name" value="Lactamase_B_2"/>
    <property type="match status" value="1"/>
</dbReference>
<dbReference type="GeneID" id="61526359"/>
<keyword evidence="1" id="KW-0378">Hydrolase</keyword>
<dbReference type="Proteomes" id="UP000078572">
    <property type="component" value="Chromosome 1"/>
</dbReference>
<dbReference type="InterPro" id="IPR001279">
    <property type="entry name" value="Metallo-B-lactamas"/>
</dbReference>
<protein>
    <submittedName>
        <fullName evidence="1">MBL fold metallo-hydrolase</fullName>
    </submittedName>
</protein>
<dbReference type="InterPro" id="IPR052533">
    <property type="entry name" value="WalJ/YycJ-like"/>
</dbReference>
<accession>A0A191ZXH1</accession>
<evidence type="ECO:0000313" key="2">
    <source>
        <dbReference type="Proteomes" id="UP000078572"/>
    </source>
</evidence>
<evidence type="ECO:0000313" key="1">
    <source>
        <dbReference type="EMBL" id="ANJ72788.1"/>
    </source>
</evidence>
<organism evidence="1 2">
    <name type="scientific">Ralstonia insidiosa</name>
    <dbReference type="NCBI Taxonomy" id="190721"/>
    <lineage>
        <taxon>Bacteria</taxon>
        <taxon>Pseudomonadati</taxon>
        <taxon>Pseudomonadota</taxon>
        <taxon>Betaproteobacteria</taxon>
        <taxon>Burkholderiales</taxon>
        <taxon>Burkholderiaceae</taxon>
        <taxon>Ralstonia</taxon>
    </lineage>
</organism>
<reference evidence="2" key="1">
    <citation type="submission" date="2016-06" db="EMBL/GenBank/DDBJ databases">
        <authorList>
            <person name="Xu Y."/>
            <person name="Nagy A."/>
            <person name="Yan X."/>
            <person name="Kim S.W."/>
            <person name="Haley B."/>
            <person name="Liu N.T."/>
            <person name="Nou X."/>
        </authorList>
    </citation>
    <scope>NUCLEOTIDE SEQUENCE [LARGE SCALE GENOMIC DNA]</scope>
    <source>
        <strain evidence="2">ATCC 49129</strain>
    </source>
</reference>
<proteinExistence type="predicted"/>
<gene>
    <name evidence="1" type="ORF">A9Y76_10045</name>
</gene>
<sequence length="261" mass="28118">MTLRFASLGSGSEGNALLVESTDGTTSTRILLDCGFGIRETVRRLERLGCAPESLNAILVTHEHGDHVGSAYAVAAKYNIPVWTSHGTYRATVNLRGADRAAVRFCRADDVFSIGDLQILPYTVPHDAREPLQFVFNDGARCLGVLTDAGMSTEYLCAHLENMHALVLECNHDREMLANSAYPWSLKQRIGGDFGHLANDIASGILTRVRHAALQTVVAAHLSKQNNTPLLAGQAIAVALGIDASDVPIADQEEGLPWCTV</sequence>
<dbReference type="GO" id="GO:0016787">
    <property type="term" value="F:hydrolase activity"/>
    <property type="evidence" value="ECO:0007669"/>
    <property type="project" value="UniProtKB-KW"/>
</dbReference>